<dbReference type="Proteomes" id="UP000554482">
    <property type="component" value="Unassembled WGS sequence"/>
</dbReference>
<proteinExistence type="predicted"/>
<reference evidence="1 2" key="1">
    <citation type="submission" date="2020-06" db="EMBL/GenBank/DDBJ databases">
        <title>Transcriptomic and genomic resources for Thalictrum thalictroides and T. hernandezii: Facilitating candidate gene discovery in an emerging model plant lineage.</title>
        <authorList>
            <person name="Arias T."/>
            <person name="Riano-Pachon D.M."/>
            <person name="Di Stilio V.S."/>
        </authorList>
    </citation>
    <scope>NUCLEOTIDE SEQUENCE [LARGE SCALE GENOMIC DNA]</scope>
    <source>
        <strain evidence="2">cv. WT478/WT964</strain>
        <tissue evidence="1">Leaves</tissue>
    </source>
</reference>
<dbReference type="AlphaFoldDB" id="A0A7J6WV50"/>
<comment type="caution">
    <text evidence="1">The sequence shown here is derived from an EMBL/GenBank/DDBJ whole genome shotgun (WGS) entry which is preliminary data.</text>
</comment>
<evidence type="ECO:0000313" key="2">
    <source>
        <dbReference type="Proteomes" id="UP000554482"/>
    </source>
</evidence>
<protein>
    <submittedName>
        <fullName evidence="1">Uncharacterized protein</fullName>
    </submittedName>
</protein>
<sequence length="154" mass="17079">MEMDVQHFTSKLYGHWYDPKVMSAVPAVQRANQEIQMKPVIEILEEASFNGWTDKKETYGRGASKEVASMQISNKYPSNGHSDDAVKNSTELSGSLVLCTNANYLATLVVQVELTGLLDTVQETGKDGGNVGSESPYLHTFLNRLNRSKFCTSR</sequence>
<gene>
    <name evidence="1" type="ORF">FRX31_009814</name>
</gene>
<name>A0A7J6WV50_THATH</name>
<accession>A0A7J6WV50</accession>
<evidence type="ECO:0000313" key="1">
    <source>
        <dbReference type="EMBL" id="KAF5200598.1"/>
    </source>
</evidence>
<dbReference type="EMBL" id="JABWDY010010568">
    <property type="protein sequence ID" value="KAF5200598.1"/>
    <property type="molecule type" value="Genomic_DNA"/>
</dbReference>
<organism evidence="1 2">
    <name type="scientific">Thalictrum thalictroides</name>
    <name type="common">Rue-anemone</name>
    <name type="synonym">Anemone thalictroides</name>
    <dbReference type="NCBI Taxonomy" id="46969"/>
    <lineage>
        <taxon>Eukaryota</taxon>
        <taxon>Viridiplantae</taxon>
        <taxon>Streptophyta</taxon>
        <taxon>Embryophyta</taxon>
        <taxon>Tracheophyta</taxon>
        <taxon>Spermatophyta</taxon>
        <taxon>Magnoliopsida</taxon>
        <taxon>Ranunculales</taxon>
        <taxon>Ranunculaceae</taxon>
        <taxon>Thalictroideae</taxon>
        <taxon>Thalictrum</taxon>
    </lineage>
</organism>
<keyword evidence="2" id="KW-1185">Reference proteome</keyword>